<name>A0A0S4IQ82_BODSA</name>
<feature type="transmembrane region" description="Helical" evidence="2">
    <location>
        <begin position="651"/>
        <end position="674"/>
    </location>
</feature>
<evidence type="ECO:0000256" key="1">
    <source>
        <dbReference type="SAM" id="MobiDB-lite"/>
    </source>
</evidence>
<feature type="transmembrane region" description="Helical" evidence="2">
    <location>
        <begin position="744"/>
        <end position="769"/>
    </location>
</feature>
<reference evidence="4" key="1">
    <citation type="submission" date="2015-09" db="EMBL/GenBank/DDBJ databases">
        <authorList>
            <consortium name="Pathogen Informatics"/>
        </authorList>
    </citation>
    <scope>NUCLEOTIDE SEQUENCE [LARGE SCALE GENOMIC DNA]</scope>
    <source>
        <strain evidence="4">Lake Konstanz</strain>
    </source>
</reference>
<feature type="transmembrane region" description="Helical" evidence="2">
    <location>
        <begin position="680"/>
        <end position="700"/>
    </location>
</feature>
<dbReference type="Proteomes" id="UP000051952">
    <property type="component" value="Unassembled WGS sequence"/>
</dbReference>
<feature type="region of interest" description="Disordered" evidence="1">
    <location>
        <begin position="899"/>
        <end position="919"/>
    </location>
</feature>
<protein>
    <submittedName>
        <fullName evidence="3">Transmembrane protein, putative</fullName>
    </submittedName>
</protein>
<evidence type="ECO:0000313" key="3">
    <source>
        <dbReference type="EMBL" id="CUF93709.1"/>
    </source>
</evidence>
<feature type="compositionally biased region" description="Pro residues" evidence="1">
    <location>
        <begin position="821"/>
        <end position="830"/>
    </location>
</feature>
<sequence length="974" mass="103586">MLACSGMRVSDNVDLTSSSITGNNTIPMYSTILTQSAVLPDRNVFTQEHPWCMQYLCLSTSSMMFRAGDVFYGCQGQYPALSELTFMSNRTTNNSNKALSVTAIPAYGYYGQIQCPNASVVCGGGSTLSGLDVAAFPKLLSIEPMSASVAGGARLTVRLSVGSSISASVTCKGLLIGGQPTNASTWEQGTSVLQLSTVTRTFAVNTLPLSSVEYGGANSDGSGVVDVSLLCRVPGALECGTQYDGYCAVATWRQAFELFTPLEVSGSSFESVIDEYVRDTTSSLAAAPALSIISHEESNGDVTRRGYFSMPKVAALKTSSVVVNVQLRLVPRIRMRYALTGKRVALGPEGLAVTVLNQTDLLLSMKVSGSQYLATVANVNIPLTNVLTEGVRVTGSSDLPIQFVFTATTMTAAITSSRSIATYTGPISAIFGTTPASAVAVLRLSVILDILQCGFGGDDGGTNLIGMRVGPSNGASLRGAVVGNLLIIVAVLAFIGILMMVFLAYGRITHNAPSAAMLEDLLDIFHFPGIGVLPVTALCQPTLTAVVQLIAVEPVDGDYAFGVLGGLALLLLLMVPYTVVITTQFCLTLVNGAGKEEDKQHTDAAPPVSMMRRIINVLFLERASWQPVDPARRDHVAWKKRFAPVFIDCSVWWYPLADLWSGAAVGVVGGLTLGNKSVCFFQLGVVSCTYAFIALLQLVFAPPLVLASRCYVVLLQVLGLISCGAVLAAGLTNDNDENTLSVVVASYSMLTIAIVSTAKSLVDVVFMLLAIPRRIRRAAAVGALHAPAPLLELRTIDDYHNTKYSMNVEEEPEWSIMRSFRPPPPPPPPPPRRHSTNENNSKATIVAPHHHAAALAALILDDDDDDPFSTATVVLPNAKVDNEMLKEGLSRVASKSKFRLGGENKHRSFHRTPSFAPPQVMSASGGRRKMLNFGTAGVAASDATITAHSTINVAPQVPPQSRRIDFVDVDDDML</sequence>
<keyword evidence="2" id="KW-1133">Transmembrane helix</keyword>
<dbReference type="EMBL" id="CYKH01000453">
    <property type="protein sequence ID" value="CUF93709.1"/>
    <property type="molecule type" value="Genomic_DNA"/>
</dbReference>
<feature type="region of interest" description="Disordered" evidence="1">
    <location>
        <begin position="817"/>
        <end position="839"/>
    </location>
</feature>
<feature type="transmembrane region" description="Helical" evidence="2">
    <location>
        <begin position="712"/>
        <end position="732"/>
    </location>
</feature>
<evidence type="ECO:0000313" key="4">
    <source>
        <dbReference type="Proteomes" id="UP000051952"/>
    </source>
</evidence>
<feature type="transmembrane region" description="Helical" evidence="2">
    <location>
        <begin position="485"/>
        <end position="506"/>
    </location>
</feature>
<accession>A0A0S4IQ82</accession>
<keyword evidence="4" id="KW-1185">Reference proteome</keyword>
<dbReference type="AlphaFoldDB" id="A0A0S4IQ82"/>
<dbReference type="VEuPathDB" id="TriTrypDB:BSAL_67515"/>
<keyword evidence="2 3" id="KW-0812">Transmembrane</keyword>
<organism evidence="3 4">
    <name type="scientific">Bodo saltans</name>
    <name type="common">Flagellated protozoan</name>
    <dbReference type="NCBI Taxonomy" id="75058"/>
    <lineage>
        <taxon>Eukaryota</taxon>
        <taxon>Discoba</taxon>
        <taxon>Euglenozoa</taxon>
        <taxon>Kinetoplastea</taxon>
        <taxon>Metakinetoplastina</taxon>
        <taxon>Eubodonida</taxon>
        <taxon>Bodonidae</taxon>
        <taxon>Bodo</taxon>
    </lineage>
</organism>
<feature type="transmembrane region" description="Helical" evidence="2">
    <location>
        <begin position="527"/>
        <end position="551"/>
    </location>
</feature>
<gene>
    <name evidence="3" type="ORF">BSAL_67515</name>
</gene>
<evidence type="ECO:0000256" key="2">
    <source>
        <dbReference type="SAM" id="Phobius"/>
    </source>
</evidence>
<proteinExistence type="predicted"/>
<feature type="transmembrane region" description="Helical" evidence="2">
    <location>
        <begin position="563"/>
        <end position="590"/>
    </location>
</feature>
<keyword evidence="2" id="KW-0472">Membrane</keyword>